<reference evidence="1" key="1">
    <citation type="journal article" date="2014" name="Front. Microbiol.">
        <title>High frequency of phylogenetically diverse reductive dehalogenase-homologous genes in deep subseafloor sedimentary metagenomes.</title>
        <authorList>
            <person name="Kawai M."/>
            <person name="Futagami T."/>
            <person name="Toyoda A."/>
            <person name="Takaki Y."/>
            <person name="Nishi S."/>
            <person name="Hori S."/>
            <person name="Arai W."/>
            <person name="Tsubouchi T."/>
            <person name="Morono Y."/>
            <person name="Uchiyama I."/>
            <person name="Ito T."/>
            <person name="Fujiyama A."/>
            <person name="Inagaki F."/>
            <person name="Takami H."/>
        </authorList>
    </citation>
    <scope>NUCLEOTIDE SEQUENCE</scope>
    <source>
        <strain evidence="1">Expedition CK06-06</strain>
    </source>
</reference>
<dbReference type="AlphaFoldDB" id="X1DT70"/>
<sequence>HFIEAFAALLAREAAVPLCDSIRKQKLMDEMFEDKLADARFSGSIEDDLEEIQADDWLNQRM</sequence>
<feature type="non-terminal residue" evidence="1">
    <location>
        <position position="1"/>
    </location>
</feature>
<organism evidence="1">
    <name type="scientific">marine sediment metagenome</name>
    <dbReference type="NCBI Taxonomy" id="412755"/>
    <lineage>
        <taxon>unclassified sequences</taxon>
        <taxon>metagenomes</taxon>
        <taxon>ecological metagenomes</taxon>
    </lineage>
</organism>
<evidence type="ECO:0000313" key="1">
    <source>
        <dbReference type="EMBL" id="GAG99596.1"/>
    </source>
</evidence>
<gene>
    <name evidence="1" type="ORF">S01H4_39471</name>
</gene>
<comment type="caution">
    <text evidence="1">The sequence shown here is derived from an EMBL/GenBank/DDBJ whole genome shotgun (WGS) entry which is preliminary data.</text>
</comment>
<dbReference type="EMBL" id="BART01021381">
    <property type="protein sequence ID" value="GAG99596.1"/>
    <property type="molecule type" value="Genomic_DNA"/>
</dbReference>
<protein>
    <submittedName>
        <fullName evidence="1">Uncharacterized protein</fullName>
    </submittedName>
</protein>
<name>X1DT70_9ZZZZ</name>
<proteinExistence type="predicted"/>
<accession>X1DT70</accession>